<evidence type="ECO:0000313" key="9">
    <source>
        <dbReference type="EMBL" id="HGU34427.1"/>
    </source>
</evidence>
<keyword evidence="6 7" id="KW-0472">Membrane</keyword>
<comment type="subcellular location">
    <subcellularLocation>
        <location evidence="1">Cell inner membrane</location>
        <topology evidence="1">Multi-pass membrane protein</topology>
    </subcellularLocation>
</comment>
<keyword evidence="4 7" id="KW-0812">Transmembrane</keyword>
<dbReference type="NCBIfam" id="TIGR00786">
    <property type="entry name" value="dctM"/>
    <property type="match status" value="1"/>
</dbReference>
<feature type="transmembrane region" description="Helical" evidence="7">
    <location>
        <begin position="137"/>
        <end position="165"/>
    </location>
</feature>
<evidence type="ECO:0000259" key="8">
    <source>
        <dbReference type="Pfam" id="PF06808"/>
    </source>
</evidence>
<dbReference type="InterPro" id="IPR004681">
    <property type="entry name" value="TRAP_DctM"/>
</dbReference>
<evidence type="ECO:0000256" key="4">
    <source>
        <dbReference type="ARBA" id="ARBA00022692"/>
    </source>
</evidence>
<feature type="transmembrane region" description="Helical" evidence="7">
    <location>
        <begin position="56"/>
        <end position="77"/>
    </location>
</feature>
<dbReference type="GO" id="GO:0005886">
    <property type="term" value="C:plasma membrane"/>
    <property type="evidence" value="ECO:0007669"/>
    <property type="project" value="UniProtKB-SubCell"/>
</dbReference>
<gene>
    <name evidence="9" type="ORF">ENS29_16505</name>
</gene>
<feature type="transmembrane region" description="Helical" evidence="7">
    <location>
        <begin position="97"/>
        <end position="125"/>
    </location>
</feature>
<proteinExistence type="predicted"/>
<feature type="domain" description="TRAP C4-dicarboxylate transport system permease DctM subunit" evidence="8">
    <location>
        <begin position="10"/>
        <end position="418"/>
    </location>
</feature>
<keyword evidence="2" id="KW-1003">Cell membrane</keyword>
<name>A0A7C4RUM9_9BACT</name>
<feature type="transmembrane region" description="Helical" evidence="7">
    <location>
        <begin position="270"/>
        <end position="297"/>
    </location>
</feature>
<dbReference type="PANTHER" id="PTHR33362:SF5">
    <property type="entry name" value="C4-DICARBOXYLATE TRAP TRANSPORTER LARGE PERMEASE PROTEIN DCTM"/>
    <property type="match status" value="1"/>
</dbReference>
<dbReference type="Pfam" id="PF06808">
    <property type="entry name" value="DctM"/>
    <property type="match status" value="1"/>
</dbReference>
<feature type="transmembrane region" description="Helical" evidence="7">
    <location>
        <begin position="6"/>
        <end position="35"/>
    </location>
</feature>
<accession>A0A7C4RUM9</accession>
<evidence type="ECO:0000256" key="1">
    <source>
        <dbReference type="ARBA" id="ARBA00004429"/>
    </source>
</evidence>
<feature type="transmembrane region" description="Helical" evidence="7">
    <location>
        <begin position="362"/>
        <end position="383"/>
    </location>
</feature>
<dbReference type="GO" id="GO:0022857">
    <property type="term" value="F:transmembrane transporter activity"/>
    <property type="evidence" value="ECO:0007669"/>
    <property type="project" value="TreeGrafter"/>
</dbReference>
<evidence type="ECO:0000256" key="5">
    <source>
        <dbReference type="ARBA" id="ARBA00022989"/>
    </source>
</evidence>
<feature type="transmembrane region" description="Helical" evidence="7">
    <location>
        <begin position="171"/>
        <end position="195"/>
    </location>
</feature>
<keyword evidence="5 7" id="KW-1133">Transmembrane helix</keyword>
<dbReference type="EMBL" id="DSUH01000377">
    <property type="protein sequence ID" value="HGU34427.1"/>
    <property type="molecule type" value="Genomic_DNA"/>
</dbReference>
<dbReference type="PANTHER" id="PTHR33362">
    <property type="entry name" value="SIALIC ACID TRAP TRANSPORTER PERMEASE PROTEIN SIAT-RELATED"/>
    <property type="match status" value="1"/>
</dbReference>
<evidence type="ECO:0000256" key="6">
    <source>
        <dbReference type="ARBA" id="ARBA00023136"/>
    </source>
</evidence>
<feature type="transmembrane region" description="Helical" evidence="7">
    <location>
        <begin position="403"/>
        <end position="423"/>
    </location>
</feature>
<dbReference type="AlphaFoldDB" id="A0A7C4RUM9"/>
<comment type="caution">
    <text evidence="9">The sequence shown here is derived from an EMBL/GenBank/DDBJ whole genome shotgun (WGS) entry which is preliminary data.</text>
</comment>
<feature type="transmembrane region" description="Helical" evidence="7">
    <location>
        <begin position="317"/>
        <end position="350"/>
    </location>
</feature>
<dbReference type="PIRSF" id="PIRSF006066">
    <property type="entry name" value="HI0050"/>
    <property type="match status" value="1"/>
</dbReference>
<feature type="transmembrane region" description="Helical" evidence="7">
    <location>
        <begin position="216"/>
        <end position="234"/>
    </location>
</feature>
<evidence type="ECO:0000256" key="3">
    <source>
        <dbReference type="ARBA" id="ARBA00022519"/>
    </source>
</evidence>
<keyword evidence="3" id="KW-0997">Cell inner membrane</keyword>
<reference evidence="9" key="1">
    <citation type="journal article" date="2020" name="mSystems">
        <title>Genome- and Community-Level Interaction Insights into Carbon Utilization and Element Cycling Functions of Hydrothermarchaeota in Hydrothermal Sediment.</title>
        <authorList>
            <person name="Zhou Z."/>
            <person name="Liu Y."/>
            <person name="Xu W."/>
            <person name="Pan J."/>
            <person name="Luo Z.H."/>
            <person name="Li M."/>
        </authorList>
    </citation>
    <scope>NUCLEOTIDE SEQUENCE [LARGE SCALE GENOMIC DNA]</scope>
    <source>
        <strain evidence="9">SpSt-477</strain>
    </source>
</reference>
<protein>
    <submittedName>
        <fullName evidence="9">TRAP transporter large permease subunit</fullName>
    </submittedName>
</protein>
<evidence type="ECO:0000256" key="7">
    <source>
        <dbReference type="SAM" id="Phobius"/>
    </source>
</evidence>
<sequence>MEWTYIAPLLLLLGMMAAYVPVFMCLFFTAVICILMFTNIPMMLLVQTVFRSLDNFSLVVVLFFILCGNIMTAGTIVEKLIKFANVLVSWLPGGLGMAGIIACAMFGAISGSTVATVVALGGFMIPALIQNGYPENYSIGVMTTAGNLGVIIPPSIGMILFSMISNCSLEALFLTGFLPGVLITLAMCIYTYFVFLKNPNVAKMPIPSFSLVWNTFKECFWALMLPVVIFAGIYTGTYTANEAAVIACVYAFIVEIFIHKSMKFHDVKKVVVSSAVTSATLLIIVAGATCFGRYLTIEAIPAKITEAVTGNIHSPLVFLFAINIILLVVGMLMDIISATLIIGPVCLPLLMAFHINPIHFGLLMTVNLAIGYCTPPVGVSLYISGAVAKRDIVYVTKAVTPFMIIQIAILFLITYMPSAVLWLPKILGYDIGGVTVGGGM</sequence>
<organism evidence="9">
    <name type="scientific">Desulfatirhabdium butyrativorans</name>
    <dbReference type="NCBI Taxonomy" id="340467"/>
    <lineage>
        <taxon>Bacteria</taxon>
        <taxon>Pseudomonadati</taxon>
        <taxon>Thermodesulfobacteriota</taxon>
        <taxon>Desulfobacteria</taxon>
        <taxon>Desulfobacterales</taxon>
        <taxon>Desulfatirhabdiaceae</taxon>
        <taxon>Desulfatirhabdium</taxon>
    </lineage>
</organism>
<feature type="transmembrane region" description="Helical" evidence="7">
    <location>
        <begin position="240"/>
        <end position="258"/>
    </location>
</feature>
<dbReference type="InterPro" id="IPR010656">
    <property type="entry name" value="DctM"/>
</dbReference>
<evidence type="ECO:0000256" key="2">
    <source>
        <dbReference type="ARBA" id="ARBA00022475"/>
    </source>
</evidence>